<sequence>MSAVSHESEDGGWEEVARKPKNRSVGNVGSQNSGAKVSGNPWTGAKGTSNAWPGTKQPVNAWAVKGSASTSSAPAGDYRRAAGRGWNQSSSKEYVNYYDQPAVIPPPLEKGWQWRSNPFQVEKVGNVPALNPADATDDKEEENYDMTQLLKLIQNFPEGIAVADLEDAYPSVDRDLKALKAAGEIWLSNFDSAAEEDMAYPNNHRAIKVDDDLKQLFRGIELPRDMIDIEKDLQKHGMKPATNTAQRRAQAQVQGISNKPEQKKKKKRGISKRTKLTNSIGDLSQKDL</sequence>
<protein>
    <submittedName>
        <fullName evidence="3">Transcription initiation factor IIE subunit beta</fullName>
    </submittedName>
</protein>
<dbReference type="AlphaFoldDB" id="A0AAD8HJN6"/>
<proteinExistence type="predicted"/>
<reference evidence="3" key="2">
    <citation type="submission" date="2023-05" db="EMBL/GenBank/DDBJ databases">
        <authorList>
            <person name="Schelkunov M.I."/>
        </authorList>
    </citation>
    <scope>NUCLEOTIDE SEQUENCE</scope>
    <source>
        <strain evidence="3">Hsosn_3</strain>
        <tissue evidence="3">Leaf</tissue>
    </source>
</reference>
<dbReference type="PANTHER" id="PTHR12716">
    <property type="entry name" value="TRANSCRIPTION INITIATION FACTOR IIE, BETA SUBUNIT"/>
    <property type="match status" value="1"/>
</dbReference>
<feature type="domain" description="TFA2 Winged helix" evidence="2">
    <location>
        <begin position="145"/>
        <end position="202"/>
    </location>
</feature>
<dbReference type="GO" id="GO:0006367">
    <property type="term" value="P:transcription initiation at RNA polymerase II promoter"/>
    <property type="evidence" value="ECO:0007669"/>
    <property type="project" value="InterPro"/>
</dbReference>
<feature type="compositionally biased region" description="Basic residues" evidence="1">
    <location>
        <begin position="262"/>
        <end position="275"/>
    </location>
</feature>
<dbReference type="GO" id="GO:0001097">
    <property type="term" value="F:TFIIH-class transcription factor complex binding"/>
    <property type="evidence" value="ECO:0007669"/>
    <property type="project" value="TreeGrafter"/>
</dbReference>
<feature type="region of interest" description="Disordered" evidence="1">
    <location>
        <begin position="241"/>
        <end position="288"/>
    </location>
</feature>
<dbReference type="InterPro" id="IPR040501">
    <property type="entry name" value="TFA2_Winged_2"/>
</dbReference>
<feature type="region of interest" description="Disordered" evidence="1">
    <location>
        <begin position="1"/>
        <end position="85"/>
    </location>
</feature>
<gene>
    <name evidence="3" type="ORF">POM88_042861</name>
</gene>
<dbReference type="GO" id="GO:0005673">
    <property type="term" value="C:transcription factor TFIIE complex"/>
    <property type="evidence" value="ECO:0007669"/>
    <property type="project" value="InterPro"/>
</dbReference>
<dbReference type="EMBL" id="JAUIZM010000009">
    <property type="protein sequence ID" value="KAK1367300.1"/>
    <property type="molecule type" value="Genomic_DNA"/>
</dbReference>
<accession>A0AAD8HJN6</accession>
<dbReference type="Pfam" id="PF18121">
    <property type="entry name" value="TFA2_Winged_2"/>
    <property type="match status" value="1"/>
</dbReference>
<evidence type="ECO:0000313" key="3">
    <source>
        <dbReference type="EMBL" id="KAK1367300.1"/>
    </source>
</evidence>
<organism evidence="3 4">
    <name type="scientific">Heracleum sosnowskyi</name>
    <dbReference type="NCBI Taxonomy" id="360622"/>
    <lineage>
        <taxon>Eukaryota</taxon>
        <taxon>Viridiplantae</taxon>
        <taxon>Streptophyta</taxon>
        <taxon>Embryophyta</taxon>
        <taxon>Tracheophyta</taxon>
        <taxon>Spermatophyta</taxon>
        <taxon>Magnoliopsida</taxon>
        <taxon>eudicotyledons</taxon>
        <taxon>Gunneridae</taxon>
        <taxon>Pentapetalae</taxon>
        <taxon>asterids</taxon>
        <taxon>campanulids</taxon>
        <taxon>Apiales</taxon>
        <taxon>Apiaceae</taxon>
        <taxon>Apioideae</taxon>
        <taxon>apioid superclade</taxon>
        <taxon>Tordylieae</taxon>
        <taxon>Tordyliinae</taxon>
        <taxon>Heracleum</taxon>
    </lineage>
</organism>
<keyword evidence="4" id="KW-1185">Reference proteome</keyword>
<evidence type="ECO:0000313" key="4">
    <source>
        <dbReference type="Proteomes" id="UP001237642"/>
    </source>
</evidence>
<dbReference type="InterPro" id="IPR016656">
    <property type="entry name" value="TFIIE-bsu"/>
</dbReference>
<evidence type="ECO:0000256" key="1">
    <source>
        <dbReference type="SAM" id="MobiDB-lite"/>
    </source>
</evidence>
<evidence type="ECO:0000259" key="2">
    <source>
        <dbReference type="Pfam" id="PF18121"/>
    </source>
</evidence>
<dbReference type="Proteomes" id="UP001237642">
    <property type="component" value="Unassembled WGS sequence"/>
</dbReference>
<reference evidence="3" key="1">
    <citation type="submission" date="2023-02" db="EMBL/GenBank/DDBJ databases">
        <title>Genome of toxic invasive species Heracleum sosnowskyi carries increased number of genes despite the absence of recent whole-genome duplications.</title>
        <authorList>
            <person name="Schelkunov M."/>
            <person name="Shtratnikova V."/>
            <person name="Makarenko M."/>
            <person name="Klepikova A."/>
            <person name="Omelchenko D."/>
            <person name="Novikova G."/>
            <person name="Obukhova E."/>
            <person name="Bogdanov V."/>
            <person name="Penin A."/>
            <person name="Logacheva M."/>
        </authorList>
    </citation>
    <scope>NUCLEOTIDE SEQUENCE</scope>
    <source>
        <strain evidence="3">Hsosn_3</strain>
        <tissue evidence="3">Leaf</tissue>
    </source>
</reference>
<name>A0AAD8HJN6_9APIA</name>
<dbReference type="PANTHER" id="PTHR12716:SF8">
    <property type="entry name" value="TRANSCRIPTION INITIATION FACTOR IIE SUBUNIT BETA"/>
    <property type="match status" value="1"/>
</dbReference>
<comment type="caution">
    <text evidence="3">The sequence shown here is derived from an EMBL/GenBank/DDBJ whole genome shotgun (WGS) entry which is preliminary data.</text>
</comment>
<feature type="compositionally biased region" description="Polar residues" evidence="1">
    <location>
        <begin position="24"/>
        <end position="35"/>
    </location>
</feature>